<sequence>IMYDDSIAIVNNDTIFIQSRLYDPYSLFYYFRTLEL</sequence>
<protein>
    <submittedName>
        <fullName evidence="1">Uncharacterized protein</fullName>
    </submittedName>
</protein>
<organism evidence="1">
    <name type="scientific">marine metagenome</name>
    <dbReference type="NCBI Taxonomy" id="408172"/>
    <lineage>
        <taxon>unclassified sequences</taxon>
        <taxon>metagenomes</taxon>
        <taxon>ecological metagenomes</taxon>
    </lineage>
</organism>
<proteinExistence type="predicted"/>
<dbReference type="AlphaFoldDB" id="A0A383AXW7"/>
<gene>
    <name evidence="1" type="ORF">METZ01_LOCUS465531</name>
</gene>
<reference evidence="1" key="1">
    <citation type="submission" date="2018-05" db="EMBL/GenBank/DDBJ databases">
        <authorList>
            <person name="Lanie J.A."/>
            <person name="Ng W.-L."/>
            <person name="Kazmierczak K.M."/>
            <person name="Andrzejewski T.M."/>
            <person name="Davidsen T.M."/>
            <person name="Wayne K.J."/>
            <person name="Tettelin H."/>
            <person name="Glass J.I."/>
            <person name="Rusch D."/>
            <person name="Podicherti R."/>
            <person name="Tsui H.-C.T."/>
            <person name="Winkler M.E."/>
        </authorList>
    </citation>
    <scope>NUCLEOTIDE SEQUENCE</scope>
</reference>
<dbReference type="EMBL" id="UINC01195899">
    <property type="protein sequence ID" value="SVE12677.1"/>
    <property type="molecule type" value="Genomic_DNA"/>
</dbReference>
<feature type="non-terminal residue" evidence="1">
    <location>
        <position position="1"/>
    </location>
</feature>
<evidence type="ECO:0000313" key="1">
    <source>
        <dbReference type="EMBL" id="SVE12677.1"/>
    </source>
</evidence>
<feature type="non-terminal residue" evidence="1">
    <location>
        <position position="36"/>
    </location>
</feature>
<accession>A0A383AXW7</accession>
<name>A0A383AXW7_9ZZZZ</name>